<evidence type="ECO:0000313" key="2">
    <source>
        <dbReference type="Proteomes" id="UP001144471"/>
    </source>
</evidence>
<sequence length="151" mass="17893">MREVVDKIIEAGSEIPRRDILNKVWVHTALEFQRVAELLTDYGREYEGTYLIGAEHMNQLYRYLERVKRIRAYFYEISEEQLPDILRPPVVEEGEILKIKREIKPSFNNTKEKVIIHITFENCRAKHIEADGRIIIVIADNFNEFTEKVSK</sequence>
<dbReference type="Proteomes" id="UP001144471">
    <property type="component" value="Unassembled WGS sequence"/>
</dbReference>
<protein>
    <submittedName>
        <fullName evidence="1">Uncharacterized protein</fullName>
    </submittedName>
</protein>
<accession>A0A9W6GLQ7</accession>
<organism evidence="1 2">
    <name type="scientific">Propionigenium maris DSM 9537</name>
    <dbReference type="NCBI Taxonomy" id="1123000"/>
    <lineage>
        <taxon>Bacteria</taxon>
        <taxon>Fusobacteriati</taxon>
        <taxon>Fusobacteriota</taxon>
        <taxon>Fusobacteriia</taxon>
        <taxon>Fusobacteriales</taxon>
        <taxon>Fusobacteriaceae</taxon>
        <taxon>Propionigenium</taxon>
    </lineage>
</organism>
<reference evidence="1" key="1">
    <citation type="submission" date="2022-12" db="EMBL/GenBank/DDBJ databases">
        <title>Reference genome sequencing for broad-spectrum identification of bacterial and archaeal isolates by mass spectrometry.</title>
        <authorList>
            <person name="Sekiguchi Y."/>
            <person name="Tourlousse D.M."/>
        </authorList>
    </citation>
    <scope>NUCLEOTIDE SEQUENCE</scope>
    <source>
        <strain evidence="1">10succ1</strain>
    </source>
</reference>
<comment type="caution">
    <text evidence="1">The sequence shown here is derived from an EMBL/GenBank/DDBJ whole genome shotgun (WGS) entry which is preliminary data.</text>
</comment>
<keyword evidence="2" id="KW-1185">Reference proteome</keyword>
<name>A0A9W6GLQ7_9FUSO</name>
<evidence type="ECO:0000313" key="1">
    <source>
        <dbReference type="EMBL" id="GLI56572.1"/>
    </source>
</evidence>
<dbReference type="AlphaFoldDB" id="A0A9W6GLQ7"/>
<proteinExistence type="predicted"/>
<dbReference type="RefSeq" id="WP_281835808.1">
    <property type="nucleotide sequence ID" value="NZ_BSDY01000009.1"/>
</dbReference>
<dbReference type="EMBL" id="BSDY01000009">
    <property type="protein sequence ID" value="GLI56572.1"/>
    <property type="molecule type" value="Genomic_DNA"/>
</dbReference>
<gene>
    <name evidence="1" type="ORF">PM10SUCC1_20860</name>
</gene>